<proteinExistence type="predicted"/>
<sequence>MEITLRNLETAWSAISPNGCCCAALCSTAAWLERDDTRSSRLRRPAAAASWMASWSLARRGA</sequence>
<organism evidence="1">
    <name type="scientific">Arundo donax</name>
    <name type="common">Giant reed</name>
    <name type="synonym">Donax arundinaceus</name>
    <dbReference type="NCBI Taxonomy" id="35708"/>
    <lineage>
        <taxon>Eukaryota</taxon>
        <taxon>Viridiplantae</taxon>
        <taxon>Streptophyta</taxon>
        <taxon>Embryophyta</taxon>
        <taxon>Tracheophyta</taxon>
        <taxon>Spermatophyta</taxon>
        <taxon>Magnoliopsida</taxon>
        <taxon>Liliopsida</taxon>
        <taxon>Poales</taxon>
        <taxon>Poaceae</taxon>
        <taxon>PACMAD clade</taxon>
        <taxon>Arundinoideae</taxon>
        <taxon>Arundineae</taxon>
        <taxon>Arundo</taxon>
    </lineage>
</organism>
<name>A0A0A9E3U1_ARUDO</name>
<evidence type="ECO:0000313" key="1">
    <source>
        <dbReference type="EMBL" id="JAD94741.1"/>
    </source>
</evidence>
<dbReference type="AlphaFoldDB" id="A0A0A9E3U1"/>
<reference evidence="1" key="1">
    <citation type="submission" date="2014-09" db="EMBL/GenBank/DDBJ databases">
        <authorList>
            <person name="Magalhaes I.L.F."/>
            <person name="Oliveira U."/>
            <person name="Santos F.R."/>
            <person name="Vidigal T.H.D.A."/>
            <person name="Brescovit A.D."/>
            <person name="Santos A.J."/>
        </authorList>
    </citation>
    <scope>NUCLEOTIDE SEQUENCE</scope>
    <source>
        <tissue evidence="1">Shoot tissue taken approximately 20 cm above the soil surface</tissue>
    </source>
</reference>
<dbReference type="EMBL" id="GBRH01203154">
    <property type="protein sequence ID" value="JAD94741.1"/>
    <property type="molecule type" value="Transcribed_RNA"/>
</dbReference>
<reference evidence="1" key="2">
    <citation type="journal article" date="2015" name="Data Brief">
        <title>Shoot transcriptome of the giant reed, Arundo donax.</title>
        <authorList>
            <person name="Barrero R.A."/>
            <person name="Guerrero F.D."/>
            <person name="Moolhuijzen P."/>
            <person name="Goolsby J.A."/>
            <person name="Tidwell J."/>
            <person name="Bellgard S.E."/>
            <person name="Bellgard M.I."/>
        </authorList>
    </citation>
    <scope>NUCLEOTIDE SEQUENCE</scope>
    <source>
        <tissue evidence="1">Shoot tissue taken approximately 20 cm above the soil surface</tissue>
    </source>
</reference>
<protein>
    <submittedName>
        <fullName evidence="1">Uncharacterized protein</fullName>
    </submittedName>
</protein>
<accession>A0A0A9E3U1</accession>